<sequence length="233" mass="24891">MSVPAASVGEDIGADKRPADEWAEYVVAKGQEQTAPDAVMTRIGQVVMLHHAGDREEARDRFLQLWAEIGEHGDALHRCTLAHYMADTQDDPADELAWDLRALTAAEELTDERLAEHEGAHADEGSGGREGVVDGPRLGAREGALAVRALYPSLHLNLAADYVKLGRGGAARTHLRRARGAAGSLADDPYGDGVRAAISRLELRLEEEGSGGDGNWAPPNTGDGGWGPPRQRP</sequence>
<reference evidence="2 3" key="1">
    <citation type="submission" date="2023-04" db="EMBL/GenBank/DDBJ databases">
        <title>Forest soil microbial communities from Buena Vista Peninsula, Colon Province, Panama.</title>
        <authorList>
            <person name="Bouskill N."/>
        </authorList>
    </citation>
    <scope>NUCLEOTIDE SEQUENCE [LARGE SCALE GENOMIC DNA]</scope>
    <source>
        <strain evidence="2 3">GGS1</strain>
    </source>
</reference>
<dbReference type="Proteomes" id="UP001160499">
    <property type="component" value="Unassembled WGS sequence"/>
</dbReference>
<evidence type="ECO:0000313" key="3">
    <source>
        <dbReference type="Proteomes" id="UP001160499"/>
    </source>
</evidence>
<dbReference type="Pfam" id="PF07721">
    <property type="entry name" value="TPR_4"/>
    <property type="match status" value="2"/>
</dbReference>
<dbReference type="InterPro" id="IPR011717">
    <property type="entry name" value="TPR-4"/>
</dbReference>
<gene>
    <name evidence="2" type="ORF">M2283_008691</name>
</gene>
<feature type="region of interest" description="Disordered" evidence="1">
    <location>
        <begin position="205"/>
        <end position="233"/>
    </location>
</feature>
<evidence type="ECO:0000313" key="2">
    <source>
        <dbReference type="EMBL" id="MDH6221345.1"/>
    </source>
</evidence>
<keyword evidence="3" id="KW-1185">Reference proteome</keyword>
<accession>A0ABT6LYG5</accession>
<evidence type="ECO:0008006" key="4">
    <source>
        <dbReference type="Google" id="ProtNLM"/>
    </source>
</evidence>
<proteinExistence type="predicted"/>
<protein>
    <recommendedName>
        <fullName evidence="4">Tetratricopeptide repeat protein</fullName>
    </recommendedName>
</protein>
<organism evidence="2 3">
    <name type="scientific">Streptomyces pseudovenezuelae</name>
    <dbReference type="NCBI Taxonomy" id="67350"/>
    <lineage>
        <taxon>Bacteria</taxon>
        <taxon>Bacillati</taxon>
        <taxon>Actinomycetota</taxon>
        <taxon>Actinomycetes</taxon>
        <taxon>Kitasatosporales</taxon>
        <taxon>Streptomycetaceae</taxon>
        <taxon>Streptomyces</taxon>
        <taxon>Streptomyces aurantiacus group</taxon>
    </lineage>
</organism>
<comment type="caution">
    <text evidence="2">The sequence shown here is derived from an EMBL/GenBank/DDBJ whole genome shotgun (WGS) entry which is preliminary data.</text>
</comment>
<dbReference type="EMBL" id="JARXVH010000022">
    <property type="protein sequence ID" value="MDH6221345.1"/>
    <property type="molecule type" value="Genomic_DNA"/>
</dbReference>
<evidence type="ECO:0000256" key="1">
    <source>
        <dbReference type="SAM" id="MobiDB-lite"/>
    </source>
</evidence>
<name>A0ABT6LYG5_9ACTN</name>